<evidence type="ECO:0000313" key="7">
    <source>
        <dbReference type="EMBL" id="CAD9643240.1"/>
    </source>
</evidence>
<keyword evidence="1" id="KW-0436">Ligase</keyword>
<dbReference type="PANTHER" id="PTHR43585:SF2">
    <property type="entry name" value="ATP-GRASP ENZYME FSQD"/>
    <property type="match status" value="1"/>
</dbReference>
<dbReference type="InterPro" id="IPR011761">
    <property type="entry name" value="ATP-grasp"/>
</dbReference>
<dbReference type="InterPro" id="IPR052032">
    <property type="entry name" value="ATP-dep_AA_Ligase"/>
</dbReference>
<keyword evidence="2 4" id="KW-0547">Nucleotide-binding</keyword>
<protein>
    <recommendedName>
        <fullName evidence="6">ATP-grasp domain-containing protein</fullName>
    </recommendedName>
</protein>
<dbReference type="InterPro" id="IPR041472">
    <property type="entry name" value="BL00235/CARNS1_N"/>
</dbReference>
<evidence type="ECO:0000256" key="2">
    <source>
        <dbReference type="ARBA" id="ARBA00022741"/>
    </source>
</evidence>
<feature type="compositionally biased region" description="Basic and acidic residues" evidence="5">
    <location>
        <begin position="34"/>
        <end position="45"/>
    </location>
</feature>
<evidence type="ECO:0000256" key="5">
    <source>
        <dbReference type="SAM" id="MobiDB-lite"/>
    </source>
</evidence>
<dbReference type="Pfam" id="PF13535">
    <property type="entry name" value="ATP-grasp_4"/>
    <property type="match status" value="1"/>
</dbReference>
<dbReference type="Gene3D" id="3.40.50.20">
    <property type="match status" value="1"/>
</dbReference>
<keyword evidence="3 4" id="KW-0067">ATP-binding</keyword>
<dbReference type="Pfam" id="PF18130">
    <property type="entry name" value="ATPgrasp_N"/>
    <property type="match status" value="1"/>
</dbReference>
<name>A0A6V0DDE4_9DINO</name>
<accession>A0A6V0DDE4</accession>
<reference evidence="7" key="1">
    <citation type="submission" date="2021-01" db="EMBL/GenBank/DDBJ databases">
        <authorList>
            <person name="Corre E."/>
            <person name="Pelletier E."/>
            <person name="Niang G."/>
            <person name="Scheremetjew M."/>
            <person name="Finn R."/>
            <person name="Kale V."/>
            <person name="Holt S."/>
            <person name="Cochrane G."/>
            <person name="Meng A."/>
            <person name="Brown T."/>
            <person name="Cohen L."/>
        </authorList>
    </citation>
    <scope>NUCLEOTIDE SEQUENCE</scope>
    <source>
        <strain evidence="7">RCC3387</strain>
    </source>
</reference>
<evidence type="ECO:0000259" key="6">
    <source>
        <dbReference type="PROSITE" id="PS50975"/>
    </source>
</evidence>
<evidence type="ECO:0000256" key="3">
    <source>
        <dbReference type="ARBA" id="ARBA00022840"/>
    </source>
</evidence>
<dbReference type="PANTHER" id="PTHR43585">
    <property type="entry name" value="FUMIPYRROLE BIOSYNTHESIS PROTEIN C"/>
    <property type="match status" value="1"/>
</dbReference>
<evidence type="ECO:0000256" key="1">
    <source>
        <dbReference type="ARBA" id="ARBA00022598"/>
    </source>
</evidence>
<dbReference type="PROSITE" id="PS50975">
    <property type="entry name" value="ATP_GRASP"/>
    <property type="match status" value="1"/>
</dbReference>
<dbReference type="SUPFAM" id="SSF56059">
    <property type="entry name" value="Glutathione synthetase ATP-binding domain-like"/>
    <property type="match status" value="1"/>
</dbReference>
<feature type="region of interest" description="Disordered" evidence="5">
    <location>
        <begin position="23"/>
        <end position="45"/>
    </location>
</feature>
<organism evidence="7">
    <name type="scientific">Zooxanthella nutricula</name>
    <dbReference type="NCBI Taxonomy" id="1333877"/>
    <lineage>
        <taxon>Eukaryota</taxon>
        <taxon>Sar</taxon>
        <taxon>Alveolata</taxon>
        <taxon>Dinophyceae</taxon>
        <taxon>Peridiniales</taxon>
        <taxon>Peridiniales incertae sedis</taxon>
        <taxon>Zooxanthella</taxon>
    </lineage>
</organism>
<dbReference type="GO" id="GO:0016874">
    <property type="term" value="F:ligase activity"/>
    <property type="evidence" value="ECO:0007669"/>
    <property type="project" value="UniProtKB-KW"/>
</dbReference>
<dbReference type="GO" id="GO:0046872">
    <property type="term" value="F:metal ion binding"/>
    <property type="evidence" value="ECO:0007669"/>
    <property type="project" value="InterPro"/>
</dbReference>
<dbReference type="Gene3D" id="3.30.470.20">
    <property type="entry name" value="ATP-grasp fold, B domain"/>
    <property type="match status" value="1"/>
</dbReference>
<dbReference type="AlphaFoldDB" id="A0A6V0DDE4"/>
<evidence type="ECO:0000256" key="4">
    <source>
        <dbReference type="PROSITE-ProRule" id="PRU00409"/>
    </source>
</evidence>
<feature type="domain" description="ATP-grasp" evidence="6">
    <location>
        <begin position="362"/>
        <end position="579"/>
    </location>
</feature>
<proteinExistence type="predicted"/>
<dbReference type="EMBL" id="HBGW01096262">
    <property type="protein sequence ID" value="CAD9643240.1"/>
    <property type="molecule type" value="Transcribed_RNA"/>
</dbReference>
<sequence>MAPPCGGCASGLSSAYRRLRRWSQGHGGPAADCSPRRDADGCNGYHRQEDQVPTYLRPRVGCWASPVPYSPTGFGTWQRQVSDASDDSKTPVQVLDVPDNMEFDLKVLEGAAAHVQAQKMSADAIVGASTRTSAQERRRRLREIDLAVRRLQAAPVKQKDGKDVRRSFGTEQLLASPGSLPKVPTAAQRQAAQRELMARLVRELPAGVGPVLERISKVPRRLLTARGPDGQNLRREMLRGAVIVFFTAGYEGKRFIFERAHQLGVRTVLIENADSWSRRLEDEGIISKFVPVDMSQSSGAVYIDALAAIEALADDPMIGPADGIATFVELSVPTAARLAEALGLPGPLPECVDVARDKYQTRAALAAAGLPTPPNHLIRCEADLGAAAAKVGFPAVLKPISGAASLGVKKVVDDADLVATYHELDRELRTLVVSSGALVKATPQNPGTNAVGVIGASFLLERYLDGAEVDVDVVMSEGEWCFAAVSDNGPTLEPYFNETWAVTPSLLPRDQQVALKDLAIGSVKALGFLDGVFHVECKYTSFGPQLIEVNARMGGGPVYETHRRCWNCCLVEETLFAATGVPSRPDVPREPLECVANSDVNTLRSGRLQDLSFLEPLRDRQGVVHFIPHVEVGEEVVGPQDGLPTWLVEVVVSQPTPRQALDFLLQLEAEIQSRVRLAPPAGR</sequence>
<gene>
    <name evidence="7" type="ORF">BRAN1462_LOCUS61062</name>
</gene>
<dbReference type="GO" id="GO:0005524">
    <property type="term" value="F:ATP binding"/>
    <property type="evidence" value="ECO:0007669"/>
    <property type="project" value="UniProtKB-UniRule"/>
</dbReference>